<evidence type="ECO:0000256" key="6">
    <source>
        <dbReference type="ARBA" id="ARBA00022839"/>
    </source>
</evidence>
<keyword evidence="4" id="KW-0378">Hydrolase</keyword>
<keyword evidence="6" id="KW-0269">Exonuclease</keyword>
<gene>
    <name evidence="9" type="ORF">OF376_01730</name>
</gene>
<keyword evidence="2" id="KW-0540">Nuclease</keyword>
<dbReference type="RefSeq" id="WP_263821799.1">
    <property type="nucleotide sequence ID" value="NZ_JAOXHK010000002.1"/>
</dbReference>
<accession>A0ABT3BMK5</accession>
<evidence type="ECO:0000313" key="10">
    <source>
        <dbReference type="Proteomes" id="UP001208245"/>
    </source>
</evidence>
<sequence length="583" mass="65360">MNQTKQTPTYLFALGGLDEVGKNTYIIEHDDEILIIDCGIKFANAKMPGFDGLVANYDYLVKNAHKIHSLVITHGHEDHIGGIPHLLRRVNIKKIYAPPLAVKLIERRLQENKDIKPPQIVSFLDDDRFTSKHFKVDYFRVCHSIPDSFGIVIDTPNGIVVETGDYRFDFATAGDQTNLHKIAEVAQRGVAVLMSESTSAEIPGFSESELYIIQNIHDYIKKAKHRVFISTFASNLGRVEQIIAIAVSMKRKIVIAGKSMEANVKTSRRLNYLNIDDRSFVSIKEIDNYKDEEICVILTGSQGEEHAALNVMANGEHSRITLKPTDTIILSSNPIPGNYMQVEKMINKLYRLGVTVCENSGDKKIHSSGHATRSEQQLMIQAVNPDYLFPIHGEHKMLKGIKQNAVDLGFDPDKVIVATNGERLMLLNGVLSATNEFLDATPNYINGADVSSHFNELLTQRNILSSDGIVNLVVCINKNKVTTSPTISTRGCFFAKESVNLVNKLTNTIKEKTNALLAKNESLDNIRQELVKEVKSIVWLWRKKNPLIDVNLINNDIFVKKIKNRNYINPVEASKEKTEAEAN</sequence>
<dbReference type="CDD" id="cd07714">
    <property type="entry name" value="RNaseJ_MBL-fold"/>
    <property type="match status" value="1"/>
</dbReference>
<dbReference type="InterPro" id="IPR055132">
    <property type="entry name" value="RNase_J_b_CASP"/>
</dbReference>
<dbReference type="Proteomes" id="UP001208245">
    <property type="component" value="Unassembled WGS sequence"/>
</dbReference>
<dbReference type="Pfam" id="PF22505">
    <property type="entry name" value="RNase_J_b_CASP"/>
    <property type="match status" value="1"/>
</dbReference>
<comment type="caution">
    <text evidence="9">The sequence shown here is derived from an EMBL/GenBank/DDBJ whole genome shotgun (WGS) entry which is preliminary data.</text>
</comment>
<name>A0ABT3BMK5_9BACT</name>
<evidence type="ECO:0000256" key="3">
    <source>
        <dbReference type="ARBA" id="ARBA00022723"/>
    </source>
</evidence>
<evidence type="ECO:0000256" key="5">
    <source>
        <dbReference type="ARBA" id="ARBA00022833"/>
    </source>
</evidence>
<dbReference type="InterPro" id="IPR036866">
    <property type="entry name" value="RibonucZ/Hydroxyglut_hydro"/>
</dbReference>
<keyword evidence="3" id="KW-0479">Metal-binding</keyword>
<keyword evidence="1" id="KW-0963">Cytoplasm</keyword>
<keyword evidence="7" id="KW-0694">RNA-binding</keyword>
<keyword evidence="5" id="KW-0862">Zinc</keyword>
<dbReference type="EMBL" id="JAOXHL010000001">
    <property type="protein sequence ID" value="MCV3728485.1"/>
    <property type="molecule type" value="Genomic_DNA"/>
</dbReference>
<dbReference type="InterPro" id="IPR011108">
    <property type="entry name" value="RMMBL"/>
</dbReference>
<proteinExistence type="predicted"/>
<evidence type="ECO:0000259" key="8">
    <source>
        <dbReference type="SMART" id="SM00849"/>
    </source>
</evidence>
<dbReference type="InterPro" id="IPR041636">
    <property type="entry name" value="RNase_J_C"/>
</dbReference>
<dbReference type="Gene3D" id="3.10.20.580">
    <property type="match status" value="1"/>
</dbReference>
<dbReference type="SMART" id="SM00849">
    <property type="entry name" value="Lactamase_B"/>
    <property type="match status" value="1"/>
</dbReference>
<dbReference type="Pfam" id="PF07521">
    <property type="entry name" value="RMMBL"/>
    <property type="match status" value="1"/>
</dbReference>
<dbReference type="PANTHER" id="PTHR43694">
    <property type="entry name" value="RIBONUCLEASE J"/>
    <property type="match status" value="1"/>
</dbReference>
<dbReference type="PANTHER" id="PTHR43694:SF1">
    <property type="entry name" value="RIBONUCLEASE J"/>
    <property type="match status" value="1"/>
</dbReference>
<dbReference type="InterPro" id="IPR042173">
    <property type="entry name" value="RNase_J_2"/>
</dbReference>
<keyword evidence="10" id="KW-1185">Reference proteome</keyword>
<evidence type="ECO:0000256" key="7">
    <source>
        <dbReference type="ARBA" id="ARBA00022884"/>
    </source>
</evidence>
<dbReference type="Gene3D" id="3.40.50.10710">
    <property type="entry name" value="Metallo-hydrolase/oxidoreductase"/>
    <property type="match status" value="1"/>
</dbReference>
<dbReference type="SUPFAM" id="SSF56281">
    <property type="entry name" value="Metallo-hydrolase/oxidoreductase"/>
    <property type="match status" value="1"/>
</dbReference>
<feature type="domain" description="Metallo-beta-lactamase" evidence="8">
    <location>
        <begin position="21"/>
        <end position="216"/>
    </location>
</feature>
<reference evidence="9 10" key="1">
    <citation type="journal article" date="2020" name="Int. J. Syst. Evol. Microbiol.">
        <title>Ureaplasma miroungigenitalium sp. nov. isolated from northern elephant seals (Mirounga angustirostris) and Ureaplasma zalophigenitalium sp. nov. isolated from California sea lions (Zalophus californianus).</title>
        <authorList>
            <person name="Volokhov D.V."/>
            <person name="Gulland F.M."/>
            <person name="Gao Y."/>
            <person name="Chizhikov V.E."/>
        </authorList>
    </citation>
    <scope>NUCLEOTIDE SEQUENCE [LARGE SCALE GENOMIC DNA]</scope>
    <source>
        <strain evidence="9 10">ES3182-GEN</strain>
    </source>
</reference>
<dbReference type="InterPro" id="IPR001279">
    <property type="entry name" value="Metallo-B-lactamas"/>
</dbReference>
<evidence type="ECO:0000256" key="2">
    <source>
        <dbReference type="ARBA" id="ARBA00022722"/>
    </source>
</evidence>
<dbReference type="InterPro" id="IPR004613">
    <property type="entry name" value="RNase_J"/>
</dbReference>
<evidence type="ECO:0000256" key="4">
    <source>
        <dbReference type="ARBA" id="ARBA00022801"/>
    </source>
</evidence>
<evidence type="ECO:0000256" key="1">
    <source>
        <dbReference type="ARBA" id="ARBA00022490"/>
    </source>
</evidence>
<organism evidence="9 10">
    <name type="scientific">Ureaplasma miroungigenitalium</name>
    <dbReference type="NCBI Taxonomy" id="1042321"/>
    <lineage>
        <taxon>Bacteria</taxon>
        <taxon>Bacillati</taxon>
        <taxon>Mycoplasmatota</taxon>
        <taxon>Mycoplasmoidales</taxon>
        <taxon>Mycoplasmoidaceae</taxon>
        <taxon>Ureaplasma</taxon>
    </lineage>
</organism>
<evidence type="ECO:0000313" key="9">
    <source>
        <dbReference type="EMBL" id="MCV3728485.1"/>
    </source>
</evidence>
<dbReference type="Pfam" id="PF00753">
    <property type="entry name" value="Lactamase_B"/>
    <property type="match status" value="1"/>
</dbReference>
<protein>
    <submittedName>
        <fullName evidence="9">Ribonuclease J</fullName>
    </submittedName>
</protein>
<dbReference type="Gene3D" id="3.60.15.10">
    <property type="entry name" value="Ribonuclease Z/Hydroxyacylglutathione hydrolase-like"/>
    <property type="match status" value="1"/>
</dbReference>
<dbReference type="NCBIfam" id="TIGR00649">
    <property type="entry name" value="MG423"/>
    <property type="match status" value="1"/>
</dbReference>
<dbReference type="Pfam" id="PF17770">
    <property type="entry name" value="RNase_J_C"/>
    <property type="match status" value="1"/>
</dbReference>